<keyword evidence="1" id="KW-0732">Signal</keyword>
<sequence length="84" mass="8688">MQGILSASGSGCVLVPLAICSGGSACVPLVDFFGCPPPERSAPAPSSSATPNLPMAFTKNFGTFKYALWFLHMHSLCNTPALAE</sequence>
<organism evidence="2">
    <name type="scientific">Rhipicephalus appendiculatus</name>
    <name type="common">Brown ear tick</name>
    <dbReference type="NCBI Taxonomy" id="34631"/>
    <lineage>
        <taxon>Eukaryota</taxon>
        <taxon>Metazoa</taxon>
        <taxon>Ecdysozoa</taxon>
        <taxon>Arthropoda</taxon>
        <taxon>Chelicerata</taxon>
        <taxon>Arachnida</taxon>
        <taxon>Acari</taxon>
        <taxon>Parasitiformes</taxon>
        <taxon>Ixodida</taxon>
        <taxon>Ixodoidea</taxon>
        <taxon>Ixodidae</taxon>
        <taxon>Rhipicephalinae</taxon>
        <taxon>Rhipicephalus</taxon>
        <taxon>Rhipicephalus</taxon>
    </lineage>
</organism>
<evidence type="ECO:0000313" key="2">
    <source>
        <dbReference type="EMBL" id="JAP76201.1"/>
    </source>
</evidence>
<evidence type="ECO:0000256" key="1">
    <source>
        <dbReference type="SAM" id="SignalP"/>
    </source>
</evidence>
<name>A0A131YE68_RHIAP</name>
<feature type="signal peptide" evidence="1">
    <location>
        <begin position="1"/>
        <end position="25"/>
    </location>
</feature>
<evidence type="ECO:0008006" key="3">
    <source>
        <dbReference type="Google" id="ProtNLM"/>
    </source>
</evidence>
<reference evidence="2" key="1">
    <citation type="journal article" date="2016" name="Ticks Tick Borne Dis.">
        <title>De novo assembly and annotation of the salivary gland transcriptome of Rhipicephalus appendiculatus male and female ticks during blood feeding.</title>
        <authorList>
            <person name="de Castro M.H."/>
            <person name="de Klerk D."/>
            <person name="Pienaar R."/>
            <person name="Latif A.A."/>
            <person name="Rees D.J."/>
            <person name="Mans B.J."/>
        </authorList>
    </citation>
    <scope>NUCLEOTIDE SEQUENCE</scope>
    <source>
        <tissue evidence="2">Salivary glands</tissue>
    </source>
</reference>
<dbReference type="AlphaFoldDB" id="A0A131YE68"/>
<proteinExistence type="predicted"/>
<dbReference type="EMBL" id="GEDV01012356">
    <property type="protein sequence ID" value="JAP76201.1"/>
    <property type="molecule type" value="Transcribed_RNA"/>
</dbReference>
<accession>A0A131YE68</accession>
<protein>
    <recommendedName>
        <fullName evidence="3">Secreted protein</fullName>
    </recommendedName>
</protein>
<feature type="chain" id="PRO_5007284874" description="Secreted protein" evidence="1">
    <location>
        <begin position="26"/>
        <end position="84"/>
    </location>
</feature>